<dbReference type="AlphaFoldDB" id="A0A0F9BPQ8"/>
<gene>
    <name evidence="1" type="ORF">LCGC14_2421200</name>
</gene>
<feature type="non-terminal residue" evidence="1">
    <location>
        <position position="47"/>
    </location>
</feature>
<comment type="caution">
    <text evidence="1">The sequence shown here is derived from an EMBL/GenBank/DDBJ whole genome shotgun (WGS) entry which is preliminary data.</text>
</comment>
<dbReference type="EMBL" id="LAZR01036813">
    <property type="protein sequence ID" value="KKL23860.1"/>
    <property type="molecule type" value="Genomic_DNA"/>
</dbReference>
<accession>A0A0F9BPQ8</accession>
<evidence type="ECO:0000313" key="1">
    <source>
        <dbReference type="EMBL" id="KKL23860.1"/>
    </source>
</evidence>
<organism evidence="1">
    <name type="scientific">marine sediment metagenome</name>
    <dbReference type="NCBI Taxonomy" id="412755"/>
    <lineage>
        <taxon>unclassified sequences</taxon>
        <taxon>metagenomes</taxon>
        <taxon>ecological metagenomes</taxon>
    </lineage>
</organism>
<sequence>MVGDYKQRCRELAEKADIYWSHPAQSEIGDFDAFVWYDRNRNQITLK</sequence>
<reference evidence="1" key="1">
    <citation type="journal article" date="2015" name="Nature">
        <title>Complex archaea that bridge the gap between prokaryotes and eukaryotes.</title>
        <authorList>
            <person name="Spang A."/>
            <person name="Saw J.H."/>
            <person name="Jorgensen S.L."/>
            <person name="Zaremba-Niedzwiedzka K."/>
            <person name="Martijn J."/>
            <person name="Lind A.E."/>
            <person name="van Eijk R."/>
            <person name="Schleper C."/>
            <person name="Guy L."/>
            <person name="Ettema T.J."/>
        </authorList>
    </citation>
    <scope>NUCLEOTIDE SEQUENCE</scope>
</reference>
<name>A0A0F9BPQ8_9ZZZZ</name>
<proteinExistence type="predicted"/>
<protein>
    <submittedName>
        <fullName evidence="1">Uncharacterized protein</fullName>
    </submittedName>
</protein>